<evidence type="ECO:0000313" key="3">
    <source>
        <dbReference type="Proteomes" id="UP000215896"/>
    </source>
</evidence>
<dbReference type="GO" id="GO:0005524">
    <property type="term" value="F:ATP binding"/>
    <property type="evidence" value="ECO:0007669"/>
    <property type="project" value="InterPro"/>
</dbReference>
<evidence type="ECO:0000259" key="1">
    <source>
        <dbReference type="PROSITE" id="PS51186"/>
    </source>
</evidence>
<dbReference type="Pfam" id="PF13380">
    <property type="entry name" value="CoA_binding_2"/>
    <property type="match status" value="1"/>
</dbReference>
<dbReference type="GO" id="GO:0016747">
    <property type="term" value="F:acyltransferase activity, transferring groups other than amino-acyl groups"/>
    <property type="evidence" value="ECO:0007669"/>
    <property type="project" value="InterPro"/>
</dbReference>
<accession>A0A255G5H5</accession>
<evidence type="ECO:0000313" key="2">
    <source>
        <dbReference type="EMBL" id="OYO09453.1"/>
    </source>
</evidence>
<dbReference type="Pfam" id="PF13607">
    <property type="entry name" value="Succ_CoA_lig"/>
    <property type="match status" value="1"/>
</dbReference>
<dbReference type="InterPro" id="IPR016102">
    <property type="entry name" value="Succinyl-CoA_synth-like"/>
</dbReference>
<feature type="domain" description="N-acetyltransferase" evidence="1">
    <location>
        <begin position="32"/>
        <end position="182"/>
    </location>
</feature>
<dbReference type="SUPFAM" id="SSF56059">
    <property type="entry name" value="Glutathione synthetase ATP-binding domain-like"/>
    <property type="match status" value="1"/>
</dbReference>
<reference evidence="2 3" key="1">
    <citation type="submission" date="2017-07" db="EMBL/GenBank/DDBJ databases">
        <title>Draft whole genome sequences of clinical Proprionibacteriaceae strains.</title>
        <authorList>
            <person name="Bernier A.-M."/>
            <person name="Bernard K."/>
            <person name="Domingo M.-C."/>
        </authorList>
    </citation>
    <scope>NUCLEOTIDE SEQUENCE [LARGE SCALE GENOMIC DNA]</scope>
    <source>
        <strain evidence="2 3">NML 030167</strain>
    </source>
</reference>
<proteinExistence type="predicted"/>
<dbReference type="PANTHER" id="PTHR42793">
    <property type="entry name" value="COA BINDING DOMAIN CONTAINING PROTEIN"/>
    <property type="match status" value="1"/>
</dbReference>
<dbReference type="Gene3D" id="3.40.630.30">
    <property type="match status" value="1"/>
</dbReference>
<organism evidence="2 3">
    <name type="scientific">Enemella evansiae</name>
    <dbReference type="NCBI Taxonomy" id="2016499"/>
    <lineage>
        <taxon>Bacteria</taxon>
        <taxon>Bacillati</taxon>
        <taxon>Actinomycetota</taxon>
        <taxon>Actinomycetes</taxon>
        <taxon>Propionibacteriales</taxon>
        <taxon>Propionibacteriaceae</taxon>
        <taxon>Enemella</taxon>
    </lineage>
</organism>
<dbReference type="CDD" id="cd04301">
    <property type="entry name" value="NAT_SF"/>
    <property type="match status" value="1"/>
</dbReference>
<dbReference type="PROSITE" id="PS51186">
    <property type="entry name" value="GNAT"/>
    <property type="match status" value="1"/>
</dbReference>
<dbReference type="SUPFAM" id="SSF55729">
    <property type="entry name" value="Acyl-CoA N-acyltransferases (Nat)"/>
    <property type="match status" value="1"/>
</dbReference>
<protein>
    <submittedName>
        <fullName evidence="2">GNAT family N-acetyltransferase</fullName>
    </submittedName>
</protein>
<dbReference type="Gene3D" id="3.40.50.720">
    <property type="entry name" value="NAD(P)-binding Rossmann-like Domain"/>
    <property type="match status" value="1"/>
</dbReference>
<dbReference type="Gene3D" id="3.30.1490.20">
    <property type="entry name" value="ATP-grasp fold, A domain"/>
    <property type="match status" value="1"/>
</dbReference>
<dbReference type="Gene3D" id="3.30.470.20">
    <property type="entry name" value="ATP-grasp fold, B domain"/>
    <property type="match status" value="1"/>
</dbReference>
<dbReference type="SUPFAM" id="SSF52210">
    <property type="entry name" value="Succinyl-CoA synthetase domains"/>
    <property type="match status" value="2"/>
</dbReference>
<comment type="caution">
    <text evidence="2">The sequence shown here is derived from an EMBL/GenBank/DDBJ whole genome shotgun (WGS) entry which is preliminary data.</text>
</comment>
<dbReference type="InterPro" id="IPR032875">
    <property type="entry name" value="Succ_CoA_lig_flav_dom"/>
</dbReference>
<gene>
    <name evidence="2" type="ORF">CGZ94_17385</name>
</gene>
<dbReference type="Pfam" id="PF13549">
    <property type="entry name" value="ATP-grasp_5"/>
    <property type="match status" value="1"/>
</dbReference>
<dbReference type="PANTHER" id="PTHR42793:SF1">
    <property type="entry name" value="PEPTIDYL-LYSINE N-ACETYLTRANSFERASE PATZ"/>
    <property type="match status" value="1"/>
</dbReference>
<name>A0A255G5H5_9ACTN</name>
<dbReference type="InterPro" id="IPR036291">
    <property type="entry name" value="NAD(P)-bd_dom_sf"/>
</dbReference>
<dbReference type="InterPro" id="IPR000182">
    <property type="entry name" value="GNAT_dom"/>
</dbReference>
<dbReference type="Proteomes" id="UP000215896">
    <property type="component" value="Unassembled WGS sequence"/>
</dbReference>
<dbReference type="Gene3D" id="3.40.50.261">
    <property type="entry name" value="Succinyl-CoA synthetase domains"/>
    <property type="match status" value="2"/>
</dbReference>
<dbReference type="OrthoDB" id="190266at2"/>
<keyword evidence="3" id="KW-1185">Reference proteome</keyword>
<dbReference type="Pfam" id="PF00583">
    <property type="entry name" value="Acetyltransf_1"/>
    <property type="match status" value="1"/>
</dbReference>
<dbReference type="EMBL" id="NMVO01000017">
    <property type="protein sequence ID" value="OYO09453.1"/>
    <property type="molecule type" value="Genomic_DNA"/>
</dbReference>
<sequence>MNAREEAGTDESGTGYPAEWEADVLLSDGSTAHLRPIRAEDEQLLIDFYARVSPESKYLRFFAPYPVLSAKDVVRFTHVDYRDRVALILTVGERMVAVGRYDRLNASDAEVAFLVEDSVQGKGVGQLLLEHLAEAARERGLSRFVAEVLPQNRRMVQVFADAGYTVSREFEDGMILVEFPISPTEQSREVMLRREHRAEATSVRRLLQPRSIAVVGPALLAQRGVETLIAGGFTGEVCVLVTDGGEVSGVPVVGDWGDLPADLDIVATLLPPDQVGRAIVAAAGKAFGLYLIHAGEFGGSQNESLVTLARAHGLRALGPDALGVINTDPAFSLNASPAPMPRAGVVSMFCQSSAVGVILLSRVIDQHIGILSFISSGMYADVTSNDVMHYWIDDEATKVCVLSLDRIGNPRKFTRIVRRLAMTKPVVLFSPGRSERARNQGAASSLHDAPENAIDAMFRQSGVIVTNRRDAMFDIAQILARQPLPAGERLRVVTNSRAMGGHIQRMGERSGLICEPVLLAGDSRPKTYAEVARVALRQPEVDSVMVALVDPFDTVATKTHAALLEVAAEATKPLIGVFADFVELEPQGESRDEMGRLPTFSSYADALQALSAVTAYARWRQGEHGELIDHPSDRRAAKELLAEVLADSPAGRELTGEESARLLAAYGIELVPRTPVRSLGEAIEVAERLGWNVVLKATADGVRGGPDLGTSVFRHLDSAEEMTEAWRDLGQLVTDLGLGEADAEAQLAAAPVVQQMMPPGVPLQIGSAEDASFGPIISLGVAGIASGLLGDLSYRVPPLSTTDAAAMVRDLGAAEILFGGGGTPPADVAAVEELLQRVAQLADDLPQVAALHLAPCIAAQIGVAVLGARITIAPTAEERDELSRSLG</sequence>
<dbReference type="InterPro" id="IPR016181">
    <property type="entry name" value="Acyl_CoA_acyltransferase"/>
</dbReference>
<keyword evidence="2" id="KW-0808">Transferase</keyword>
<dbReference type="InterPro" id="IPR003781">
    <property type="entry name" value="CoA-bd"/>
</dbReference>
<dbReference type="InterPro" id="IPR013815">
    <property type="entry name" value="ATP_grasp_subdomain_1"/>
</dbReference>
<dbReference type="AlphaFoldDB" id="A0A255G5H5"/>
<dbReference type="RefSeq" id="WP_094406421.1">
    <property type="nucleotide sequence ID" value="NZ_NMVO01000017.1"/>
</dbReference>
<dbReference type="SUPFAM" id="SSF51735">
    <property type="entry name" value="NAD(P)-binding Rossmann-fold domains"/>
    <property type="match status" value="1"/>
</dbReference>